<reference evidence="2" key="2">
    <citation type="submission" date="2022-01" db="EMBL/GenBank/DDBJ databases">
        <authorList>
            <person name="Yamashiro T."/>
            <person name="Shiraishi A."/>
            <person name="Satake H."/>
            <person name="Nakayama K."/>
        </authorList>
    </citation>
    <scope>NUCLEOTIDE SEQUENCE</scope>
</reference>
<dbReference type="Proteomes" id="UP001151760">
    <property type="component" value="Unassembled WGS sequence"/>
</dbReference>
<evidence type="ECO:0000313" key="2">
    <source>
        <dbReference type="EMBL" id="GJT95242.1"/>
    </source>
</evidence>
<accession>A0ABQ5I7E7</accession>
<organism evidence="2 3">
    <name type="scientific">Tanacetum coccineum</name>
    <dbReference type="NCBI Taxonomy" id="301880"/>
    <lineage>
        <taxon>Eukaryota</taxon>
        <taxon>Viridiplantae</taxon>
        <taxon>Streptophyta</taxon>
        <taxon>Embryophyta</taxon>
        <taxon>Tracheophyta</taxon>
        <taxon>Spermatophyta</taxon>
        <taxon>Magnoliopsida</taxon>
        <taxon>eudicotyledons</taxon>
        <taxon>Gunneridae</taxon>
        <taxon>Pentapetalae</taxon>
        <taxon>asterids</taxon>
        <taxon>campanulids</taxon>
        <taxon>Asterales</taxon>
        <taxon>Asteraceae</taxon>
        <taxon>Asteroideae</taxon>
        <taxon>Anthemideae</taxon>
        <taxon>Anthemidinae</taxon>
        <taxon>Tanacetum</taxon>
    </lineage>
</organism>
<dbReference type="InterPro" id="IPR036397">
    <property type="entry name" value="RNaseH_sf"/>
</dbReference>
<dbReference type="PANTHER" id="PTHR42648">
    <property type="entry name" value="TRANSPOSASE, PUTATIVE-RELATED"/>
    <property type="match status" value="1"/>
</dbReference>
<reference evidence="2" key="1">
    <citation type="journal article" date="2022" name="Int. J. Mol. Sci.">
        <title>Draft Genome of Tanacetum Coccineum: Genomic Comparison of Closely Related Tanacetum-Family Plants.</title>
        <authorList>
            <person name="Yamashiro T."/>
            <person name="Shiraishi A."/>
            <person name="Nakayama K."/>
            <person name="Satake H."/>
        </authorList>
    </citation>
    <scope>NUCLEOTIDE SEQUENCE</scope>
</reference>
<dbReference type="SUPFAM" id="SSF53098">
    <property type="entry name" value="Ribonuclease H-like"/>
    <property type="match status" value="1"/>
</dbReference>
<evidence type="ECO:0000256" key="1">
    <source>
        <dbReference type="SAM" id="MobiDB-lite"/>
    </source>
</evidence>
<sequence>MLELHDATVSIEDANLKFLRSLPSVWHVVATMIRGQPGLDELDFDDLYNNLKVYEHELKGVSNSNSQNIAFLSTEVKGSTLKQSTVKPSTYPKDILKLFSKGANAPTVFLTQMQIIFDICYDGTTGVEQDDRLASVDAEAHALWTRMGLGDFWSGATNADDLHQLSLALMATNSMYLTVPNVKSQKETVFNTENSEESFQNRSPNSQNSVGQESRTKGLGNKGGTLSKGRSFFPSASTFKGWVDKVLFSARPKMTQTVPSKSTANVTYQDTARSRVPQAVLSRRSNVGSQAVKVLPQTVKKECNDKSQNKTMETKRELLDYSRIRGNGILHTSSNMGNPGSLKDYAIQLSVDALESMTRRQGQVRLILRVQRAQFNLLFYFSYPVIKKHNVLFTDKDCLILSPKFKFVVEDWQQRMKLSYATEDWGMFNFKIYNKWLRRHSGHLCKKIEERTVREPLELLHMDLFGPVSVESINKKKYCLVVTDDCSKFSWVCDHGTEFKNQLMNEFCAKKGIERESSIARGLHSKMSSLVTKPQLKTPYEILMGRSPNISFMRPFGCSLTILNTLDHLGKFDGKSEEGYLLDTLLTVKGLESTLRITRKICMTNSIHVHTTQSMPPRGNVLLPKEVTLGLLLKRNKRRISIAKGKEHVDSNFNLSTPNTPPQSTGYNYRF</sequence>
<feature type="region of interest" description="Disordered" evidence="1">
    <location>
        <begin position="187"/>
        <end position="227"/>
    </location>
</feature>
<proteinExistence type="predicted"/>
<evidence type="ECO:0000313" key="3">
    <source>
        <dbReference type="Proteomes" id="UP001151760"/>
    </source>
</evidence>
<comment type="caution">
    <text evidence="2">The sequence shown here is derived from an EMBL/GenBank/DDBJ whole genome shotgun (WGS) entry which is preliminary data.</text>
</comment>
<dbReference type="InterPro" id="IPR039537">
    <property type="entry name" value="Retrotran_Ty1/copia-like"/>
</dbReference>
<protein>
    <submittedName>
        <fullName evidence="2">Ribonuclease H-like domain-containing protein</fullName>
    </submittedName>
</protein>
<keyword evidence="3" id="KW-1185">Reference proteome</keyword>
<feature type="compositionally biased region" description="Polar residues" evidence="1">
    <location>
        <begin position="187"/>
        <end position="213"/>
    </location>
</feature>
<dbReference type="EMBL" id="BQNB010020370">
    <property type="protein sequence ID" value="GJT95242.1"/>
    <property type="molecule type" value="Genomic_DNA"/>
</dbReference>
<gene>
    <name evidence="2" type="ORF">Tco_1090760</name>
</gene>
<dbReference type="Gene3D" id="3.30.420.10">
    <property type="entry name" value="Ribonuclease H-like superfamily/Ribonuclease H"/>
    <property type="match status" value="1"/>
</dbReference>
<name>A0ABQ5I7E7_9ASTR</name>
<dbReference type="InterPro" id="IPR012337">
    <property type="entry name" value="RNaseH-like_sf"/>
</dbReference>
<dbReference type="PANTHER" id="PTHR42648:SF32">
    <property type="entry name" value="RIBONUCLEASE H-LIKE DOMAIN, GAG-PRE-INTEGRASE DOMAIN PROTEIN-RELATED"/>
    <property type="match status" value="1"/>
</dbReference>
<feature type="region of interest" description="Disordered" evidence="1">
    <location>
        <begin position="651"/>
        <end position="671"/>
    </location>
</feature>